<accession>A0A1I4P7H3</accession>
<evidence type="ECO:0008006" key="4">
    <source>
        <dbReference type="Google" id="ProtNLM"/>
    </source>
</evidence>
<evidence type="ECO:0000256" key="1">
    <source>
        <dbReference type="SAM" id="MobiDB-lite"/>
    </source>
</evidence>
<sequence length="127" mass="14011">MDAPWFGFMLGVFASWRLAHLLAFEDGPWDLLARSRAALGNSVLGRLMDCFYCVSLWVAAPFGLLLGRTAQECALAWLALSGAACLLERMGRDPLMIQPLATEGEHDELLRREADGTAEQSPNEFQP</sequence>
<reference evidence="2 3" key="1">
    <citation type="submission" date="2016-10" db="EMBL/GenBank/DDBJ databases">
        <authorList>
            <person name="de Groot N.N."/>
        </authorList>
    </citation>
    <scope>NUCLEOTIDE SEQUENCE [LARGE SCALE GENOMIC DNA]</scope>
    <source>
        <strain evidence="2 3">ATCC 43154</strain>
    </source>
</reference>
<dbReference type="RefSeq" id="WP_093388790.1">
    <property type="nucleotide sequence ID" value="NZ_FOTW01000015.1"/>
</dbReference>
<feature type="compositionally biased region" description="Polar residues" evidence="1">
    <location>
        <begin position="118"/>
        <end position="127"/>
    </location>
</feature>
<evidence type="ECO:0000313" key="3">
    <source>
        <dbReference type="Proteomes" id="UP000199470"/>
    </source>
</evidence>
<gene>
    <name evidence="2" type="ORF">SAMN02982985_03302</name>
</gene>
<protein>
    <recommendedName>
        <fullName evidence="4">DUF1360 domain-containing protein</fullName>
    </recommendedName>
</protein>
<feature type="region of interest" description="Disordered" evidence="1">
    <location>
        <begin position="108"/>
        <end position="127"/>
    </location>
</feature>
<dbReference type="STRING" id="758825.SAMN02982985_03302"/>
<name>A0A1I4P7H3_9BURK</name>
<dbReference type="InterPro" id="IPR010773">
    <property type="entry name" value="Mycophage_PG1_Gp7"/>
</dbReference>
<evidence type="ECO:0000313" key="2">
    <source>
        <dbReference type="EMBL" id="SFM23540.1"/>
    </source>
</evidence>
<organism evidence="2 3">
    <name type="scientific">Rugamonas rubra</name>
    <dbReference type="NCBI Taxonomy" id="758825"/>
    <lineage>
        <taxon>Bacteria</taxon>
        <taxon>Pseudomonadati</taxon>
        <taxon>Pseudomonadota</taxon>
        <taxon>Betaproteobacteria</taxon>
        <taxon>Burkholderiales</taxon>
        <taxon>Oxalobacteraceae</taxon>
        <taxon>Telluria group</taxon>
        <taxon>Rugamonas</taxon>
    </lineage>
</organism>
<dbReference type="AlphaFoldDB" id="A0A1I4P7H3"/>
<keyword evidence="3" id="KW-1185">Reference proteome</keyword>
<proteinExistence type="predicted"/>
<dbReference type="EMBL" id="FOTW01000015">
    <property type="protein sequence ID" value="SFM23540.1"/>
    <property type="molecule type" value="Genomic_DNA"/>
</dbReference>
<dbReference type="Proteomes" id="UP000199470">
    <property type="component" value="Unassembled WGS sequence"/>
</dbReference>
<dbReference type="OrthoDB" id="123391at2"/>
<dbReference type="Pfam" id="PF07098">
    <property type="entry name" value="DUF1360"/>
    <property type="match status" value="1"/>
</dbReference>